<proteinExistence type="predicted"/>
<dbReference type="GO" id="GO:0016887">
    <property type="term" value="F:ATP hydrolysis activity"/>
    <property type="evidence" value="ECO:0007669"/>
    <property type="project" value="InterPro"/>
</dbReference>
<protein>
    <recommendedName>
        <fullName evidence="5">P-type ATPase C-terminal domain-containing protein</fullName>
    </recommendedName>
</protein>
<sequence length="325" mass="37014">MTWRGLWGRQRTAGGRATRCAVVVCCRSLPKQKAEIVRLVKEGIGAQTLAIRDGANNLLMIQTADIAVGVSGKEGMQAVNSSDYAIAKFKFLSKLLFVHGHWSYNRNACMISNFFYKEIIGIVALWLYQFWCAYSTSILLTERYWDAKHDNLNSQHVWAEFYISKLKRHLWKSEAEEDLLADCLRLCIPLGLLNNTPQKPQHSTSSTRVADHNQTKTQKCTRFDFIGFHKPFPYAIRRMKWSLQPGSPLEISNDTTPCVPPNIGLTYGYHIVRPTDNQQQLKSSRRRSQSVPDFQRVHYHSSSSPNLMNNTTVFLRGPHASGISH</sequence>
<dbReference type="GO" id="GO:0140326">
    <property type="term" value="F:ATPase-coupled intramembrane lipid transporter activity"/>
    <property type="evidence" value="ECO:0007669"/>
    <property type="project" value="TreeGrafter"/>
</dbReference>
<comment type="subcellular location">
    <subcellularLocation>
        <location evidence="1">Membrane</location>
        <topology evidence="1">Multi-pass membrane protein</topology>
    </subcellularLocation>
</comment>
<keyword evidence="3" id="KW-0460">Magnesium</keyword>
<dbReference type="InterPro" id="IPR023214">
    <property type="entry name" value="HAD_sf"/>
</dbReference>
<evidence type="ECO:0000256" key="3">
    <source>
        <dbReference type="ARBA" id="ARBA00022842"/>
    </source>
</evidence>
<accession>A0A2N5U0X0</accession>
<dbReference type="SUPFAM" id="SSF56784">
    <property type="entry name" value="HAD-like"/>
    <property type="match status" value="1"/>
</dbReference>
<dbReference type="GO" id="GO:0005886">
    <property type="term" value="C:plasma membrane"/>
    <property type="evidence" value="ECO:0007669"/>
    <property type="project" value="TreeGrafter"/>
</dbReference>
<evidence type="ECO:0000313" key="6">
    <source>
        <dbReference type="EMBL" id="PLW31389.1"/>
    </source>
</evidence>
<dbReference type="EMBL" id="PGCI01000270">
    <property type="protein sequence ID" value="PLW31389.1"/>
    <property type="molecule type" value="Genomic_DNA"/>
</dbReference>
<feature type="domain" description="P-type ATPase C-terminal" evidence="5">
    <location>
        <begin position="79"/>
        <end position="141"/>
    </location>
</feature>
<dbReference type="InterPro" id="IPR036412">
    <property type="entry name" value="HAD-like_sf"/>
</dbReference>
<dbReference type="GO" id="GO:0045332">
    <property type="term" value="P:phospholipid translocation"/>
    <property type="evidence" value="ECO:0007669"/>
    <property type="project" value="TreeGrafter"/>
</dbReference>
<dbReference type="PANTHER" id="PTHR24092:SF153">
    <property type="entry name" value="PHOSPHOLIPID-TRANSPORTING ATPASE"/>
    <property type="match status" value="1"/>
</dbReference>
<dbReference type="PANTHER" id="PTHR24092">
    <property type="entry name" value="PROBABLE PHOSPHOLIPID-TRANSPORTING ATPASE"/>
    <property type="match status" value="1"/>
</dbReference>
<evidence type="ECO:0000313" key="7">
    <source>
        <dbReference type="Proteomes" id="UP000235392"/>
    </source>
</evidence>
<dbReference type="Pfam" id="PF16212">
    <property type="entry name" value="PhoLip_ATPase_C"/>
    <property type="match status" value="1"/>
</dbReference>
<dbReference type="InterPro" id="IPR001757">
    <property type="entry name" value="P_typ_ATPase"/>
</dbReference>
<dbReference type="AlphaFoldDB" id="A0A2N5U0X0"/>
<feature type="region of interest" description="Disordered" evidence="4">
    <location>
        <begin position="277"/>
        <end position="313"/>
    </location>
</feature>
<dbReference type="GO" id="GO:0046872">
    <property type="term" value="F:metal ion binding"/>
    <property type="evidence" value="ECO:0007669"/>
    <property type="project" value="UniProtKB-KW"/>
</dbReference>
<keyword evidence="2" id="KW-0479">Metal-binding</keyword>
<organism evidence="6 7">
    <name type="scientific">Puccinia coronata f. sp. avenae</name>
    <dbReference type="NCBI Taxonomy" id="200324"/>
    <lineage>
        <taxon>Eukaryota</taxon>
        <taxon>Fungi</taxon>
        <taxon>Dikarya</taxon>
        <taxon>Basidiomycota</taxon>
        <taxon>Pucciniomycotina</taxon>
        <taxon>Pucciniomycetes</taxon>
        <taxon>Pucciniales</taxon>
        <taxon>Pucciniaceae</taxon>
        <taxon>Puccinia</taxon>
    </lineage>
</organism>
<evidence type="ECO:0000256" key="4">
    <source>
        <dbReference type="SAM" id="MobiDB-lite"/>
    </source>
</evidence>
<evidence type="ECO:0000256" key="1">
    <source>
        <dbReference type="ARBA" id="ARBA00004141"/>
    </source>
</evidence>
<dbReference type="GO" id="GO:0005524">
    <property type="term" value="F:ATP binding"/>
    <property type="evidence" value="ECO:0007669"/>
    <property type="project" value="InterPro"/>
</dbReference>
<dbReference type="InterPro" id="IPR032630">
    <property type="entry name" value="P_typ_ATPase_c"/>
</dbReference>
<reference evidence="6 7" key="1">
    <citation type="submission" date="2017-11" db="EMBL/GenBank/DDBJ databases">
        <title>De novo assembly and phasing of dikaryotic genomes from two isolates of Puccinia coronata f. sp. avenae, the causal agent of oat crown rust.</title>
        <authorList>
            <person name="Miller M.E."/>
            <person name="Zhang Y."/>
            <person name="Omidvar V."/>
            <person name="Sperschneider J."/>
            <person name="Schwessinger B."/>
            <person name="Raley C."/>
            <person name="Palmer J.M."/>
            <person name="Garnica D."/>
            <person name="Upadhyaya N."/>
            <person name="Rathjen J."/>
            <person name="Taylor J.M."/>
            <person name="Park R.F."/>
            <person name="Dodds P.N."/>
            <person name="Hirsch C.D."/>
            <person name="Kianian S.F."/>
            <person name="Figueroa M."/>
        </authorList>
    </citation>
    <scope>NUCLEOTIDE SEQUENCE [LARGE SCALE GENOMIC DNA]</scope>
    <source>
        <strain evidence="6">12SD80</strain>
    </source>
</reference>
<evidence type="ECO:0000259" key="5">
    <source>
        <dbReference type="Pfam" id="PF16212"/>
    </source>
</evidence>
<evidence type="ECO:0000256" key="2">
    <source>
        <dbReference type="ARBA" id="ARBA00022723"/>
    </source>
</evidence>
<dbReference type="Proteomes" id="UP000235392">
    <property type="component" value="Unassembled WGS sequence"/>
</dbReference>
<gene>
    <name evidence="6" type="ORF">PCASD_23947</name>
</gene>
<dbReference type="Gene3D" id="3.40.50.1000">
    <property type="entry name" value="HAD superfamily/HAD-like"/>
    <property type="match status" value="1"/>
</dbReference>
<dbReference type="NCBIfam" id="TIGR01494">
    <property type="entry name" value="ATPase_P-type"/>
    <property type="match status" value="1"/>
</dbReference>
<name>A0A2N5U0X0_9BASI</name>
<comment type="caution">
    <text evidence="6">The sequence shown here is derived from an EMBL/GenBank/DDBJ whole genome shotgun (WGS) entry which is preliminary data.</text>
</comment>
<feature type="compositionally biased region" description="Polar residues" evidence="4">
    <location>
        <begin position="300"/>
        <end position="313"/>
    </location>
</feature>